<organism evidence="1 2">
    <name type="scientific">Aquarana catesbeiana</name>
    <name type="common">American bullfrog</name>
    <name type="synonym">Rana catesbeiana</name>
    <dbReference type="NCBI Taxonomy" id="8400"/>
    <lineage>
        <taxon>Eukaryota</taxon>
        <taxon>Metazoa</taxon>
        <taxon>Chordata</taxon>
        <taxon>Craniata</taxon>
        <taxon>Vertebrata</taxon>
        <taxon>Euteleostomi</taxon>
        <taxon>Amphibia</taxon>
        <taxon>Batrachia</taxon>
        <taxon>Anura</taxon>
        <taxon>Neobatrachia</taxon>
        <taxon>Ranoidea</taxon>
        <taxon>Ranidae</taxon>
        <taxon>Aquarana</taxon>
    </lineage>
</organism>
<evidence type="ECO:0000313" key="2">
    <source>
        <dbReference type="Proteomes" id="UP000228934"/>
    </source>
</evidence>
<keyword evidence="2" id="KW-1185">Reference proteome</keyword>
<dbReference type="AlphaFoldDB" id="A0A2G9S116"/>
<evidence type="ECO:0000313" key="1">
    <source>
        <dbReference type="EMBL" id="PIO33849.1"/>
    </source>
</evidence>
<proteinExistence type="predicted"/>
<dbReference type="EMBL" id="KV928155">
    <property type="protein sequence ID" value="PIO33849.1"/>
    <property type="molecule type" value="Genomic_DNA"/>
</dbReference>
<protein>
    <submittedName>
        <fullName evidence="1">Uncharacterized protein</fullName>
    </submittedName>
</protein>
<sequence length="135" mass="16196">MYVFKQSIIKKIPSTSRCREHVNLSFFSFFFLNQKRFYCTRKYKVQTFKYRLHMQLVSIQNFVLLYIKVHTIQTVVFSPLVTIQYKTKNKHNTKNKTLASVHSPSLHRYILHQIFSLPYDTPCILTHGFLKFEVV</sequence>
<feature type="non-terminal residue" evidence="1">
    <location>
        <position position="135"/>
    </location>
</feature>
<dbReference type="OrthoDB" id="9588358at2759"/>
<reference evidence="2" key="1">
    <citation type="journal article" date="2017" name="Nat. Commun.">
        <title>The North American bullfrog draft genome provides insight into hormonal regulation of long noncoding RNA.</title>
        <authorList>
            <person name="Hammond S.A."/>
            <person name="Warren R.L."/>
            <person name="Vandervalk B.P."/>
            <person name="Kucuk E."/>
            <person name="Khan H."/>
            <person name="Gibb E.A."/>
            <person name="Pandoh P."/>
            <person name="Kirk H."/>
            <person name="Zhao Y."/>
            <person name="Jones M."/>
            <person name="Mungall A.J."/>
            <person name="Coope R."/>
            <person name="Pleasance S."/>
            <person name="Moore R.A."/>
            <person name="Holt R.A."/>
            <person name="Round J.M."/>
            <person name="Ohora S."/>
            <person name="Walle B.V."/>
            <person name="Veldhoen N."/>
            <person name="Helbing C.C."/>
            <person name="Birol I."/>
        </authorList>
    </citation>
    <scope>NUCLEOTIDE SEQUENCE [LARGE SCALE GENOMIC DNA]</scope>
</reference>
<dbReference type="Proteomes" id="UP000228934">
    <property type="component" value="Unassembled WGS sequence"/>
</dbReference>
<accession>A0A2G9S116</accession>
<gene>
    <name evidence="1" type="ORF">AB205_0010910</name>
</gene>
<name>A0A2G9S116_AQUCT</name>